<dbReference type="RefSeq" id="WP_379981748.1">
    <property type="nucleotide sequence ID" value="NZ_JBHUMO010000046.1"/>
</dbReference>
<protein>
    <submittedName>
        <fullName evidence="1">Uncharacterized protein</fullName>
    </submittedName>
</protein>
<name>A0ABW5TL64_9ENTE</name>
<proteinExistence type="predicted"/>
<sequence>MFFQQAMKPDQLLKVLPNVSECFFIVEAELEQRVFHLAIYKYEDCYFRLKDVRVFQQVKEILQEKQGDQSELLPYIEQALEDNYYLVLDESFVQMDLSLLSIANVRKPISFYYYEFVDGFQNN</sequence>
<evidence type="ECO:0000313" key="1">
    <source>
        <dbReference type="EMBL" id="MFD2729413.1"/>
    </source>
</evidence>
<keyword evidence="2" id="KW-1185">Reference proteome</keyword>
<gene>
    <name evidence="1" type="ORF">ACFSR0_08240</name>
</gene>
<dbReference type="EMBL" id="JBHUMO010000046">
    <property type="protein sequence ID" value="MFD2729413.1"/>
    <property type="molecule type" value="Genomic_DNA"/>
</dbReference>
<accession>A0ABW5TL64</accession>
<comment type="caution">
    <text evidence="1">The sequence shown here is derived from an EMBL/GenBank/DDBJ whole genome shotgun (WGS) entry which is preliminary data.</text>
</comment>
<evidence type="ECO:0000313" key="2">
    <source>
        <dbReference type="Proteomes" id="UP001597427"/>
    </source>
</evidence>
<organism evidence="1 2">
    <name type="scientific">Enterococcus camelliae</name>
    <dbReference type="NCBI Taxonomy" id="453959"/>
    <lineage>
        <taxon>Bacteria</taxon>
        <taxon>Bacillati</taxon>
        <taxon>Bacillota</taxon>
        <taxon>Bacilli</taxon>
        <taxon>Lactobacillales</taxon>
        <taxon>Enterococcaceae</taxon>
        <taxon>Enterococcus</taxon>
    </lineage>
</organism>
<dbReference type="Proteomes" id="UP001597427">
    <property type="component" value="Unassembled WGS sequence"/>
</dbReference>
<reference evidence="2" key="1">
    <citation type="journal article" date="2019" name="Int. J. Syst. Evol. Microbiol.">
        <title>The Global Catalogue of Microorganisms (GCM) 10K type strain sequencing project: providing services to taxonomists for standard genome sequencing and annotation.</title>
        <authorList>
            <consortium name="The Broad Institute Genomics Platform"/>
            <consortium name="The Broad Institute Genome Sequencing Center for Infectious Disease"/>
            <person name="Wu L."/>
            <person name="Ma J."/>
        </authorList>
    </citation>
    <scope>NUCLEOTIDE SEQUENCE [LARGE SCALE GENOMIC DNA]</scope>
    <source>
        <strain evidence="2">TISTR 932</strain>
    </source>
</reference>